<feature type="region of interest" description="Disordered" evidence="1">
    <location>
        <begin position="224"/>
        <end position="247"/>
    </location>
</feature>
<sequence>MDFLAGSADIRTLLVKGPAAEQALGYSRLSMDVDVLVEPGRFQDLLDLLCAHGFVGDLGAVKESWAHSVEVVSDEWSIAIDVHRWFPGIDVPADRAFEVLWSCAAPVELAGRPCTTVDRPAHAVLIGLHAARNRRGSRKHAEIADAWAALTSSERNEMHRLAADLGAEPVLGIVLEDFSAATSGRVRSRWEARAHKRVLRIWYYRVRDSDNLWRTGREVLRGLRRRRGRRAKSATGSGTRVPRQGPR</sequence>
<dbReference type="eggNOG" id="ENOG5031QKI">
    <property type="taxonomic scope" value="Bacteria"/>
</dbReference>
<gene>
    <name evidence="2" type="ordered locus">Ksed_18810</name>
</gene>
<dbReference type="Pfam" id="PF14907">
    <property type="entry name" value="NTP_transf_5"/>
    <property type="match status" value="1"/>
</dbReference>
<evidence type="ECO:0000256" key="1">
    <source>
        <dbReference type="SAM" id="MobiDB-lite"/>
    </source>
</evidence>
<protein>
    <recommendedName>
        <fullName evidence="4">Nucleotidyltransferase family protein</fullName>
    </recommendedName>
</protein>
<proteinExistence type="predicted"/>
<dbReference type="Proteomes" id="UP000006666">
    <property type="component" value="Chromosome"/>
</dbReference>
<keyword evidence="3" id="KW-1185">Reference proteome</keyword>
<dbReference type="HOGENOM" id="CLU_1123398_0_0_11"/>
<evidence type="ECO:0000313" key="2">
    <source>
        <dbReference type="EMBL" id="ACV06883.1"/>
    </source>
</evidence>
<accession>C7NJV1</accession>
<evidence type="ECO:0000313" key="3">
    <source>
        <dbReference type="Proteomes" id="UP000006666"/>
    </source>
</evidence>
<reference evidence="2 3" key="1">
    <citation type="journal article" date="2009" name="Stand. Genomic Sci.">
        <title>Complete genome sequence of Kytococcus sedentarius type strain (541).</title>
        <authorList>
            <person name="Sims D."/>
            <person name="Brettin T."/>
            <person name="Detter J.C."/>
            <person name="Han C."/>
            <person name="Lapidus A."/>
            <person name="Copeland A."/>
            <person name="Glavina Del Rio T."/>
            <person name="Nolan M."/>
            <person name="Chen F."/>
            <person name="Lucas S."/>
            <person name="Tice H."/>
            <person name="Cheng J.F."/>
            <person name="Bruce D."/>
            <person name="Goodwin L."/>
            <person name="Pitluck S."/>
            <person name="Ovchinnikova G."/>
            <person name="Pati A."/>
            <person name="Ivanova N."/>
            <person name="Mavrommatis K."/>
            <person name="Chen A."/>
            <person name="Palaniappan K."/>
            <person name="D'haeseleer P."/>
            <person name="Chain P."/>
            <person name="Bristow J."/>
            <person name="Eisen J.A."/>
            <person name="Markowitz V."/>
            <person name="Hugenholtz P."/>
            <person name="Schneider S."/>
            <person name="Goker M."/>
            <person name="Pukall R."/>
            <person name="Kyrpides N.C."/>
            <person name="Klenk H.P."/>
        </authorList>
    </citation>
    <scope>NUCLEOTIDE SEQUENCE [LARGE SCALE GENOMIC DNA]</scope>
    <source>
        <strain evidence="3">ATCC 14392 / DSM 20547 / JCM 11482 / CCUG 33030 / NBRC 15357 / NCTC 11040 / CCM 314 / 541</strain>
    </source>
</reference>
<dbReference type="AlphaFoldDB" id="C7NJV1"/>
<organism evidence="2 3">
    <name type="scientific">Kytococcus sedentarius (strain ATCC 14392 / DSM 20547 / JCM 11482 / CCUG 33030 / NBRC 15357 / NCTC 11040 / CCM 314 / 541)</name>
    <name type="common">Micrococcus sedentarius</name>
    <dbReference type="NCBI Taxonomy" id="478801"/>
    <lineage>
        <taxon>Bacteria</taxon>
        <taxon>Bacillati</taxon>
        <taxon>Actinomycetota</taxon>
        <taxon>Actinomycetes</taxon>
        <taxon>Micrococcales</taxon>
        <taxon>Kytococcaceae</taxon>
        <taxon>Kytococcus</taxon>
    </lineage>
</organism>
<dbReference type="KEGG" id="kse:Ksed_18810"/>
<evidence type="ECO:0008006" key="4">
    <source>
        <dbReference type="Google" id="ProtNLM"/>
    </source>
</evidence>
<name>C7NJV1_KYTSD</name>
<dbReference type="EMBL" id="CP001686">
    <property type="protein sequence ID" value="ACV06883.1"/>
    <property type="molecule type" value="Genomic_DNA"/>
</dbReference>
<dbReference type="InterPro" id="IPR039498">
    <property type="entry name" value="NTP_transf_5"/>
</dbReference>